<evidence type="ECO:0000256" key="4">
    <source>
        <dbReference type="ARBA" id="ARBA00022840"/>
    </source>
</evidence>
<reference evidence="6 7" key="1">
    <citation type="submission" date="2016-04" db="EMBL/GenBank/DDBJ databases">
        <title>Draft genome sequence of freshwater magnetotactic bacteria Magnetospirillum marisnigri SP-1 and Magnetospirillum moscoviense BB-1.</title>
        <authorList>
            <person name="Koziaeva V."/>
            <person name="Dziuba M.V."/>
            <person name="Ivanov T.M."/>
            <person name="Kuznetsov B."/>
            <person name="Grouzdev D.S."/>
        </authorList>
    </citation>
    <scope>NUCLEOTIDE SEQUENCE [LARGE SCALE GENOMIC DNA]</scope>
    <source>
        <strain evidence="6 7">BB-1</strain>
    </source>
</reference>
<keyword evidence="6" id="KW-0723">Serine/threonine-protein kinase</keyword>
<dbReference type="PANTHER" id="PTHR43289">
    <property type="entry name" value="MITOGEN-ACTIVATED PROTEIN KINASE KINASE KINASE 20-RELATED"/>
    <property type="match status" value="1"/>
</dbReference>
<dbReference type="PANTHER" id="PTHR43289:SF6">
    <property type="entry name" value="SERINE_THREONINE-PROTEIN KINASE NEKL-3"/>
    <property type="match status" value="1"/>
</dbReference>
<dbReference type="Gene3D" id="3.30.200.20">
    <property type="entry name" value="Phosphorylase Kinase, domain 1"/>
    <property type="match status" value="1"/>
</dbReference>
<dbReference type="Proteomes" id="UP000078543">
    <property type="component" value="Unassembled WGS sequence"/>
</dbReference>
<evidence type="ECO:0000259" key="5">
    <source>
        <dbReference type="PROSITE" id="PS50011"/>
    </source>
</evidence>
<protein>
    <submittedName>
        <fullName evidence="6">Serine/threonine protein kinase</fullName>
    </submittedName>
</protein>
<dbReference type="PROSITE" id="PS50011">
    <property type="entry name" value="PROTEIN_KINASE_DOM"/>
    <property type="match status" value="1"/>
</dbReference>
<keyword evidence="4" id="KW-0067">ATP-binding</keyword>
<dbReference type="GO" id="GO:0005524">
    <property type="term" value="F:ATP binding"/>
    <property type="evidence" value="ECO:0007669"/>
    <property type="project" value="UniProtKB-KW"/>
</dbReference>
<dbReference type="STRING" id="1437059.A6A05_09755"/>
<dbReference type="InterPro" id="IPR011009">
    <property type="entry name" value="Kinase-like_dom_sf"/>
</dbReference>
<keyword evidence="2" id="KW-0547">Nucleotide-binding</keyword>
<dbReference type="InterPro" id="IPR000719">
    <property type="entry name" value="Prot_kinase_dom"/>
</dbReference>
<accession>A0A178MTR5</accession>
<dbReference type="SUPFAM" id="SSF56112">
    <property type="entry name" value="Protein kinase-like (PK-like)"/>
    <property type="match status" value="1"/>
</dbReference>
<proteinExistence type="predicted"/>
<dbReference type="EMBL" id="LWQU01000125">
    <property type="protein sequence ID" value="OAN53222.1"/>
    <property type="molecule type" value="Genomic_DNA"/>
</dbReference>
<dbReference type="AlphaFoldDB" id="A0A178MTR5"/>
<dbReference type="CDD" id="cd14014">
    <property type="entry name" value="STKc_PknB_like"/>
    <property type="match status" value="1"/>
</dbReference>
<evidence type="ECO:0000313" key="7">
    <source>
        <dbReference type="Proteomes" id="UP000078543"/>
    </source>
</evidence>
<keyword evidence="7" id="KW-1185">Reference proteome</keyword>
<keyword evidence="1" id="KW-0808">Transferase</keyword>
<organism evidence="6 7">
    <name type="scientific">Magnetospirillum moscoviense</name>
    <dbReference type="NCBI Taxonomy" id="1437059"/>
    <lineage>
        <taxon>Bacteria</taxon>
        <taxon>Pseudomonadati</taxon>
        <taxon>Pseudomonadota</taxon>
        <taxon>Alphaproteobacteria</taxon>
        <taxon>Rhodospirillales</taxon>
        <taxon>Rhodospirillaceae</taxon>
        <taxon>Magnetospirillum</taxon>
    </lineage>
</organism>
<sequence>MERIGKYVVHKAAVSTGYAKVFFCHDPDLQIPVAVKLFNPRAAEEGAMSAPQLLARFQAEARSLAAFDHPHIISVKAMEVLADGRPFFVMPYMPAGLTFEIGKDSMVEGAAEQDVPRRLALVRALAVLRQASAGLMAIHRRGMVHRSIQPSNLLLTARENGQIRIADFSTIKLPERNAPMPDHWIGGTDYCAPEQREAATAVGPQADVFSLGVLTYRLLTGALPVLADGSVELPAKHPQVLVDLVAHATDPDQARRPAHAGVFLQELAKVPTEAVTKPKVSVVPLRKSMAIPKKAPTAS</sequence>
<evidence type="ECO:0000256" key="3">
    <source>
        <dbReference type="ARBA" id="ARBA00022777"/>
    </source>
</evidence>
<name>A0A178MTR5_9PROT</name>
<dbReference type="Pfam" id="PF00069">
    <property type="entry name" value="Pkinase"/>
    <property type="match status" value="1"/>
</dbReference>
<keyword evidence="3 6" id="KW-0418">Kinase</keyword>
<evidence type="ECO:0000256" key="1">
    <source>
        <dbReference type="ARBA" id="ARBA00022679"/>
    </source>
</evidence>
<dbReference type="RefSeq" id="WP_068498853.1">
    <property type="nucleotide sequence ID" value="NZ_LWQU01000125.1"/>
</dbReference>
<evidence type="ECO:0000256" key="2">
    <source>
        <dbReference type="ARBA" id="ARBA00022741"/>
    </source>
</evidence>
<evidence type="ECO:0000313" key="6">
    <source>
        <dbReference type="EMBL" id="OAN53222.1"/>
    </source>
</evidence>
<dbReference type="GO" id="GO:0004674">
    <property type="term" value="F:protein serine/threonine kinase activity"/>
    <property type="evidence" value="ECO:0007669"/>
    <property type="project" value="UniProtKB-KW"/>
</dbReference>
<comment type="caution">
    <text evidence="6">The sequence shown here is derived from an EMBL/GenBank/DDBJ whole genome shotgun (WGS) entry which is preliminary data.</text>
</comment>
<gene>
    <name evidence="6" type="ORF">A6A05_09755</name>
</gene>
<dbReference type="Gene3D" id="1.10.510.10">
    <property type="entry name" value="Transferase(Phosphotransferase) domain 1"/>
    <property type="match status" value="1"/>
</dbReference>
<feature type="domain" description="Protein kinase" evidence="5">
    <location>
        <begin position="7"/>
        <end position="299"/>
    </location>
</feature>
<dbReference type="OrthoDB" id="9801841at2"/>